<evidence type="ECO:0000259" key="3">
    <source>
        <dbReference type="Pfam" id="PF20152"/>
    </source>
</evidence>
<evidence type="ECO:0000313" key="4">
    <source>
        <dbReference type="EMBL" id="KAG6381783.1"/>
    </source>
</evidence>
<feature type="domain" description="DUF6534" evidence="3">
    <location>
        <begin position="62"/>
        <end position="131"/>
    </location>
</feature>
<keyword evidence="2" id="KW-1133">Transmembrane helix</keyword>
<organism evidence="4 5">
    <name type="scientific">Boletus reticuloceps</name>
    <dbReference type="NCBI Taxonomy" id="495285"/>
    <lineage>
        <taxon>Eukaryota</taxon>
        <taxon>Fungi</taxon>
        <taxon>Dikarya</taxon>
        <taxon>Basidiomycota</taxon>
        <taxon>Agaricomycotina</taxon>
        <taxon>Agaricomycetes</taxon>
        <taxon>Agaricomycetidae</taxon>
        <taxon>Boletales</taxon>
        <taxon>Boletineae</taxon>
        <taxon>Boletaceae</taxon>
        <taxon>Boletoideae</taxon>
        <taxon>Boletus</taxon>
    </lineage>
</organism>
<feature type="transmembrane region" description="Helical" evidence="2">
    <location>
        <begin position="77"/>
        <end position="102"/>
    </location>
</feature>
<keyword evidence="2" id="KW-0472">Membrane</keyword>
<dbReference type="Proteomes" id="UP000683000">
    <property type="component" value="Unassembled WGS sequence"/>
</dbReference>
<keyword evidence="5" id="KW-1185">Reference proteome</keyword>
<accession>A0A8I3AFQ5</accession>
<gene>
    <name evidence="4" type="ORF">JVT61DRAFT_389</name>
</gene>
<proteinExistence type="predicted"/>
<dbReference type="EMBL" id="JAGFBS010000001">
    <property type="protein sequence ID" value="KAG6381783.1"/>
    <property type="molecule type" value="Genomic_DNA"/>
</dbReference>
<feature type="transmembrane region" description="Helical" evidence="2">
    <location>
        <begin position="108"/>
        <end position="129"/>
    </location>
</feature>
<dbReference type="AlphaFoldDB" id="A0A8I3AFQ5"/>
<evidence type="ECO:0000256" key="2">
    <source>
        <dbReference type="SAM" id="Phobius"/>
    </source>
</evidence>
<feature type="region of interest" description="Disordered" evidence="1">
    <location>
        <begin position="144"/>
        <end position="168"/>
    </location>
</feature>
<keyword evidence="2" id="KW-0812">Transmembrane</keyword>
<name>A0A8I3AFQ5_9AGAM</name>
<dbReference type="Pfam" id="PF20152">
    <property type="entry name" value="DUF6534"/>
    <property type="match status" value="1"/>
</dbReference>
<dbReference type="OrthoDB" id="2645044at2759"/>
<reference evidence="4" key="1">
    <citation type="submission" date="2021-03" db="EMBL/GenBank/DDBJ databases">
        <title>Evolutionary innovations through gain and loss of genes in the ectomycorrhizal Boletales.</title>
        <authorList>
            <person name="Wu G."/>
            <person name="Miyauchi S."/>
            <person name="Morin E."/>
            <person name="Yang Z.-L."/>
            <person name="Xu J."/>
            <person name="Martin F.M."/>
        </authorList>
    </citation>
    <scope>NUCLEOTIDE SEQUENCE</scope>
    <source>
        <strain evidence="4">BR01</strain>
    </source>
</reference>
<sequence>MFCVAANDLSIGRIGCRLVESLCRCRGRCPDRPFHDFLARPQAKHRWIFKASMQCPCHRENTSEYRSISVAHILQRLIVFTINTGIWTACFALLSVILLRIYPRNLRYAMFAIPLCSIYCNTVLANLNVRVYCRDKMMGHSVDLQASEDRKTDTQSGETELVQRGECS</sequence>
<comment type="caution">
    <text evidence="4">The sequence shown here is derived from an EMBL/GenBank/DDBJ whole genome shotgun (WGS) entry which is preliminary data.</text>
</comment>
<dbReference type="InterPro" id="IPR045339">
    <property type="entry name" value="DUF6534"/>
</dbReference>
<protein>
    <recommendedName>
        <fullName evidence="3">DUF6534 domain-containing protein</fullName>
    </recommendedName>
</protein>
<evidence type="ECO:0000256" key="1">
    <source>
        <dbReference type="SAM" id="MobiDB-lite"/>
    </source>
</evidence>
<evidence type="ECO:0000313" key="5">
    <source>
        <dbReference type="Proteomes" id="UP000683000"/>
    </source>
</evidence>